<feature type="region of interest" description="Disordered" evidence="1">
    <location>
        <begin position="17"/>
        <end position="257"/>
    </location>
</feature>
<feature type="chain" id="PRO_5035904436" description="Early nodulin-75-like" evidence="2">
    <location>
        <begin position="17"/>
        <end position="257"/>
    </location>
</feature>
<feature type="compositionally biased region" description="Basic and acidic residues" evidence="1">
    <location>
        <begin position="99"/>
        <end position="112"/>
    </location>
</feature>
<evidence type="ECO:0008006" key="5">
    <source>
        <dbReference type="Google" id="ProtNLM"/>
    </source>
</evidence>
<evidence type="ECO:0000256" key="1">
    <source>
        <dbReference type="SAM" id="MobiDB-lite"/>
    </source>
</evidence>
<feature type="compositionally biased region" description="Basic and acidic residues" evidence="1">
    <location>
        <begin position="60"/>
        <end position="79"/>
    </location>
</feature>
<proteinExistence type="predicted"/>
<feature type="signal peptide" evidence="2">
    <location>
        <begin position="1"/>
        <end position="16"/>
    </location>
</feature>
<evidence type="ECO:0000256" key="2">
    <source>
        <dbReference type="SAM" id="SignalP"/>
    </source>
</evidence>
<reference evidence="3 4" key="1">
    <citation type="submission" date="2020-05" db="EMBL/GenBank/DDBJ databases">
        <title>Vigna angularis (adzuki bean) Var. LongXiaoDou No. 4 denovo assembly.</title>
        <authorList>
            <person name="Xiang H."/>
        </authorList>
    </citation>
    <scope>NUCLEOTIDE SEQUENCE [LARGE SCALE GENOMIC DNA]</scope>
    <source>
        <tissue evidence="3">Leaf</tissue>
    </source>
</reference>
<organism evidence="3 4">
    <name type="scientific">Phaseolus angularis</name>
    <name type="common">Azuki bean</name>
    <name type="synonym">Vigna angularis</name>
    <dbReference type="NCBI Taxonomy" id="3914"/>
    <lineage>
        <taxon>Eukaryota</taxon>
        <taxon>Viridiplantae</taxon>
        <taxon>Streptophyta</taxon>
        <taxon>Embryophyta</taxon>
        <taxon>Tracheophyta</taxon>
        <taxon>Spermatophyta</taxon>
        <taxon>Magnoliopsida</taxon>
        <taxon>eudicotyledons</taxon>
        <taxon>Gunneridae</taxon>
        <taxon>Pentapetalae</taxon>
        <taxon>rosids</taxon>
        <taxon>fabids</taxon>
        <taxon>Fabales</taxon>
        <taxon>Fabaceae</taxon>
        <taxon>Papilionoideae</taxon>
        <taxon>50 kb inversion clade</taxon>
        <taxon>NPAAA clade</taxon>
        <taxon>indigoferoid/millettioid clade</taxon>
        <taxon>Phaseoleae</taxon>
        <taxon>Vigna</taxon>
    </lineage>
</organism>
<dbReference type="AlphaFoldDB" id="A0A8T0KDH5"/>
<protein>
    <recommendedName>
        <fullName evidence="5">Early nodulin-75-like</fullName>
    </recommendedName>
</protein>
<gene>
    <name evidence="3" type="ORF">HKW66_Vig0232080</name>
</gene>
<feature type="compositionally biased region" description="Basic and acidic residues" evidence="1">
    <location>
        <begin position="142"/>
        <end position="168"/>
    </location>
</feature>
<sequence length="257" mass="28163">MLVLLIAFLLVTSSLAILPPSSPANNDAKPQPHTPKPPYHNKPSPHIENGHPKHHGKPPPHMEDASHKGKPSHIKDTSYDGRLPPDYNAKPPYQGGDPIHSDGKPPHTEPPHHVQFNSICPPLTTKELPPKEQQGTGNQHPELGHDGHNNKPSHDDDSKPSHHNDKPPHIKYTLFDGRLPPDRSIKPSSGDSTHPDGKPPHKEPRHHAKPPPIGTTKEFPPKEQQGANNPHPPRRPGHGGHNVESTNFRPIDPPGSD</sequence>
<name>A0A8T0KDH5_PHAAN</name>
<evidence type="ECO:0000313" key="3">
    <source>
        <dbReference type="EMBL" id="KAG2396932.1"/>
    </source>
</evidence>
<comment type="caution">
    <text evidence="3">The sequence shown here is derived from an EMBL/GenBank/DDBJ whole genome shotgun (WGS) entry which is preliminary data.</text>
</comment>
<dbReference type="EMBL" id="JABFOF010000005">
    <property type="protein sequence ID" value="KAG2396932.1"/>
    <property type="molecule type" value="Genomic_DNA"/>
</dbReference>
<keyword evidence="2" id="KW-0732">Signal</keyword>
<dbReference type="Proteomes" id="UP000743370">
    <property type="component" value="Unassembled WGS sequence"/>
</dbReference>
<feature type="compositionally biased region" description="Basic and acidic residues" evidence="1">
    <location>
        <begin position="193"/>
        <end position="202"/>
    </location>
</feature>
<evidence type="ECO:0000313" key="4">
    <source>
        <dbReference type="Proteomes" id="UP000743370"/>
    </source>
</evidence>
<accession>A0A8T0KDH5</accession>